<protein>
    <submittedName>
        <fullName evidence="4">DUF3300 domain-containing protein</fullName>
    </submittedName>
</protein>
<gene>
    <name evidence="4" type="ORF">DWE98_01380</name>
</gene>
<organism evidence="4 5">
    <name type="scientific">Bosea caraganae</name>
    <dbReference type="NCBI Taxonomy" id="2763117"/>
    <lineage>
        <taxon>Bacteria</taxon>
        <taxon>Pseudomonadati</taxon>
        <taxon>Pseudomonadota</taxon>
        <taxon>Alphaproteobacteria</taxon>
        <taxon>Hyphomicrobiales</taxon>
        <taxon>Boseaceae</taxon>
        <taxon>Bosea</taxon>
    </lineage>
</organism>
<feature type="domain" description="Peptidase S74" evidence="3">
    <location>
        <begin position="454"/>
        <end position="502"/>
    </location>
</feature>
<feature type="signal peptide" evidence="2">
    <location>
        <begin position="1"/>
        <end position="21"/>
    </location>
</feature>
<reference evidence="5" key="1">
    <citation type="submission" date="2018-07" db="EMBL/GenBank/DDBJ databases">
        <authorList>
            <person name="Safronova V.I."/>
            <person name="Chirak E.R."/>
            <person name="Sazanova A.L."/>
        </authorList>
    </citation>
    <scope>NUCLEOTIDE SEQUENCE [LARGE SCALE GENOMIC DNA]</scope>
    <source>
        <strain evidence="5">RCAM04685</strain>
    </source>
</reference>
<dbReference type="InterPro" id="IPR021728">
    <property type="entry name" value="DUF3300"/>
</dbReference>
<evidence type="ECO:0000256" key="1">
    <source>
        <dbReference type="SAM" id="MobiDB-lite"/>
    </source>
</evidence>
<dbReference type="Pfam" id="PF11737">
    <property type="entry name" value="DUF3300"/>
    <property type="match status" value="1"/>
</dbReference>
<dbReference type="AlphaFoldDB" id="A0A370LB95"/>
<feature type="compositionally biased region" description="Gly residues" evidence="1">
    <location>
        <begin position="313"/>
        <end position="323"/>
    </location>
</feature>
<feature type="region of interest" description="Disordered" evidence="1">
    <location>
        <begin position="273"/>
        <end position="375"/>
    </location>
</feature>
<dbReference type="Pfam" id="PF13884">
    <property type="entry name" value="Peptidase_S74"/>
    <property type="match status" value="1"/>
</dbReference>
<feature type="compositionally biased region" description="Basic and acidic residues" evidence="1">
    <location>
        <begin position="300"/>
        <end position="312"/>
    </location>
</feature>
<evidence type="ECO:0000259" key="3">
    <source>
        <dbReference type="Pfam" id="PF13884"/>
    </source>
</evidence>
<keyword evidence="2" id="KW-0732">Signal</keyword>
<dbReference type="InterPro" id="IPR030392">
    <property type="entry name" value="S74_ICA"/>
</dbReference>
<keyword evidence="5" id="KW-1185">Reference proteome</keyword>
<evidence type="ECO:0000313" key="5">
    <source>
        <dbReference type="Proteomes" id="UP000255207"/>
    </source>
</evidence>
<evidence type="ECO:0000256" key="2">
    <source>
        <dbReference type="SAM" id="SignalP"/>
    </source>
</evidence>
<comment type="caution">
    <text evidence="4">The sequence shown here is derived from an EMBL/GenBank/DDBJ whole genome shotgun (WGS) entry which is preliminary data.</text>
</comment>
<proteinExistence type="predicted"/>
<feature type="chain" id="PRO_5030068563" evidence="2">
    <location>
        <begin position="22"/>
        <end position="541"/>
    </location>
</feature>
<dbReference type="PANTHER" id="PTHR40269">
    <property type="entry name" value="OUTER MEMBRANE PROTEIN-RELATED"/>
    <property type="match status" value="1"/>
</dbReference>
<feature type="compositionally biased region" description="Polar residues" evidence="1">
    <location>
        <begin position="282"/>
        <end position="298"/>
    </location>
</feature>
<dbReference type="Proteomes" id="UP000255207">
    <property type="component" value="Unassembled WGS sequence"/>
</dbReference>
<feature type="compositionally biased region" description="Basic and acidic residues" evidence="1">
    <location>
        <begin position="330"/>
        <end position="341"/>
    </location>
</feature>
<feature type="compositionally biased region" description="Low complexity" evidence="1">
    <location>
        <begin position="347"/>
        <end position="360"/>
    </location>
</feature>
<dbReference type="PANTHER" id="PTHR40269:SF1">
    <property type="entry name" value="OUTER MEMBRANE PROTEIN"/>
    <property type="match status" value="1"/>
</dbReference>
<accession>A0A370LB95</accession>
<dbReference type="OrthoDB" id="197257at2"/>
<sequence length="541" mass="56844">MVPRNLMAWSIAIALCSPSWAQAPVQAQPQPQPSAAANPPAASDALLSSAELEALVAPIALYPDALLAQVLMASTYPLEVVQADRWAAGNKKLSGDALKLAAEKQAWDDSVKALVATPAVLKQMSDKLDWTQKLGDAVLAQQPDIMNAVQRMRSKAYENKKLTSGIQQTVTVAQEQGRQTISIAPTVADTVYVPYYDPAVVYGAWSYPQYPPYYFSGVGYVATGVLAAGVAFGTAYALGRWATGGNYWGGWGGGVNWNSGDININRDRVSHWQHNSQHRQGVRYNNANVQQRFGSNTARAGRDARMDFRGRGGDQLGQPGGGRSNLSDRGSGDRVGADRGRGQRSQAGRPGAATRPAAGRTPGGRGRDGAFGNMQSGRAANFQSQRGRSSFDSGFGGGRSFAGGGRGMSAGGFGGGRGFHGGGGGGFRAGGGGGGFRGGGGGFGGGRGGGGRRSDIRLKHEIVLLGHLADGLGFYRFAYNDSDKIFVGVMAQEVQTVMPSAVSRGKDGYLRVHYERLGVTFQTYDQWLATGAKVPAGSVQR</sequence>
<dbReference type="EMBL" id="QQTP01000001">
    <property type="protein sequence ID" value="RDJ29253.1"/>
    <property type="molecule type" value="Genomic_DNA"/>
</dbReference>
<name>A0A370LB95_9HYPH</name>
<evidence type="ECO:0000313" key="4">
    <source>
        <dbReference type="EMBL" id="RDJ29253.1"/>
    </source>
</evidence>